<evidence type="ECO:0000313" key="1">
    <source>
        <dbReference type="EMBL" id="KOO82372.1"/>
    </source>
</evidence>
<comment type="caution">
    <text evidence="1">The sequence shown here is derived from an EMBL/GenBank/DDBJ whole genome shotgun (WGS) entry which is preliminary data.</text>
</comment>
<proteinExistence type="predicted"/>
<evidence type="ECO:0000313" key="2">
    <source>
        <dbReference type="Proteomes" id="UP000037632"/>
    </source>
</evidence>
<sequence>MLHRLLDLIHTDVRHLNFFVASGNFSRALISCTQTLEFGLRFVGCSLEDGCPLRQRFVFGVELRALTAQLANFSDRSLIGGKLPF</sequence>
<dbReference type="AlphaFoldDB" id="A0AB34TGW9"/>
<gene>
    <name evidence="1" type="ORF">VL23_03550</name>
</gene>
<dbReference type="Proteomes" id="UP000037632">
    <property type="component" value="Unassembled WGS sequence"/>
</dbReference>
<organism evidence="1 2">
    <name type="scientific">Stenotrophomonas maltophilia</name>
    <name type="common">Pseudomonas maltophilia</name>
    <name type="synonym">Xanthomonas maltophilia</name>
    <dbReference type="NCBI Taxonomy" id="40324"/>
    <lineage>
        <taxon>Bacteria</taxon>
        <taxon>Pseudomonadati</taxon>
        <taxon>Pseudomonadota</taxon>
        <taxon>Gammaproteobacteria</taxon>
        <taxon>Lysobacterales</taxon>
        <taxon>Lysobacteraceae</taxon>
        <taxon>Stenotrophomonas</taxon>
        <taxon>Stenotrophomonas maltophilia group</taxon>
    </lineage>
</organism>
<reference evidence="1 2" key="1">
    <citation type="journal article" date="2015" name="Antimicrob. Agents Chemother.">
        <title>Whole-Genome Sequencing Identifies Emergence of a Quinolone Resistance Mutation in a Case of Stenotrophomonas maltophilia Bacteremia.</title>
        <authorList>
            <person name="Pak T.R."/>
            <person name="Altman D.R."/>
            <person name="Attie O."/>
            <person name="Sebra R."/>
            <person name="Hamula C.L."/>
            <person name="Lewis M."/>
            <person name="Deikus G."/>
            <person name="Newman L.C."/>
            <person name="Fang G."/>
            <person name="Hand J."/>
            <person name="Papel G."/>
            <person name="Wallach F."/>
            <person name="Schadt E.E."/>
            <person name="Huprikar S."/>
            <person name="van Bakel H."/>
            <person name="Kasarskis A."/>
            <person name="Bashir A."/>
        </authorList>
    </citation>
    <scope>NUCLEOTIDE SEQUENCE [LARGE SCALE GENOMIC DNA]</scope>
    <source>
        <strain evidence="1 2">ISMMS6</strain>
    </source>
</reference>
<name>A0AB34TGW9_STEMA</name>
<accession>A0AB34TGW9</accession>
<protein>
    <submittedName>
        <fullName evidence="1">Uncharacterized protein</fullName>
    </submittedName>
</protein>
<dbReference type="EMBL" id="JZIW01000001">
    <property type="protein sequence ID" value="KOO82372.1"/>
    <property type="molecule type" value="Genomic_DNA"/>
</dbReference>